<feature type="non-terminal residue" evidence="21">
    <location>
        <position position="591"/>
    </location>
</feature>
<dbReference type="InterPro" id="IPR003591">
    <property type="entry name" value="Leu-rich_rpt_typical-subtyp"/>
</dbReference>
<evidence type="ECO:0000256" key="6">
    <source>
        <dbReference type="ARBA" id="ARBA00022574"/>
    </source>
</evidence>
<evidence type="ECO:0000256" key="12">
    <source>
        <dbReference type="ARBA" id="ARBA00022838"/>
    </source>
</evidence>
<dbReference type="Gene3D" id="3.80.10.10">
    <property type="entry name" value="Ribonuclease Inhibitor"/>
    <property type="match status" value="2"/>
</dbReference>
<evidence type="ECO:0000256" key="13">
    <source>
        <dbReference type="ARBA" id="ARBA00022895"/>
    </source>
</evidence>
<dbReference type="InterPro" id="IPR001611">
    <property type="entry name" value="Leu-rich_rpt"/>
</dbReference>
<dbReference type="InterPro" id="IPR025875">
    <property type="entry name" value="Leu-rich_rpt_4"/>
</dbReference>
<dbReference type="InterPro" id="IPR015943">
    <property type="entry name" value="WD40/YVTN_repeat-like_dom_sf"/>
</dbReference>
<dbReference type="InterPro" id="IPR000372">
    <property type="entry name" value="LRRNT"/>
</dbReference>
<keyword evidence="11" id="KW-0833">Ubl conjugation pathway</keyword>
<dbReference type="InterPro" id="IPR020472">
    <property type="entry name" value="WD40_PAC1"/>
</dbReference>
<dbReference type="Proteomes" id="UP000736164">
    <property type="component" value="Unassembled WGS sequence"/>
</dbReference>
<dbReference type="PROSITE" id="PS00678">
    <property type="entry name" value="WD_REPEATS_1"/>
    <property type="match status" value="1"/>
</dbReference>
<dbReference type="SUPFAM" id="SSF158235">
    <property type="entry name" value="SOCS box-like"/>
    <property type="match status" value="1"/>
</dbReference>
<protein>
    <recommendedName>
        <fullName evidence="5">Leucine-rich repeat and WD repeat-containing protein 1</fullName>
    </recommendedName>
    <alternativeName>
        <fullName evidence="15">Origin recognition complex-associated protein</fullName>
    </alternativeName>
    <alternativeName>
        <fullName evidence="16">WD repeat and SOCS box-containing protein 1</fullName>
    </alternativeName>
</protein>
<dbReference type="InterPro" id="IPR051983">
    <property type="entry name" value="WSB_SOCS-box_domain"/>
</dbReference>
<evidence type="ECO:0000256" key="8">
    <source>
        <dbReference type="ARBA" id="ARBA00022705"/>
    </source>
</evidence>
<dbReference type="PRINTS" id="PR00320">
    <property type="entry name" value="GPROTEINBRPT"/>
</dbReference>
<dbReference type="Pfam" id="PF13855">
    <property type="entry name" value="LRR_8"/>
    <property type="match status" value="1"/>
</dbReference>
<dbReference type="InterPro" id="IPR032675">
    <property type="entry name" value="LRR_dom_sf"/>
</dbReference>
<feature type="region of interest" description="Disordered" evidence="18">
    <location>
        <begin position="248"/>
        <end position="267"/>
    </location>
</feature>
<feature type="chain" id="PRO_5035244367" description="Leucine-rich repeat and WD repeat-containing protein 1" evidence="19">
    <location>
        <begin position="23"/>
        <end position="591"/>
    </location>
</feature>
<dbReference type="SMART" id="SM00969">
    <property type="entry name" value="SOCS_box"/>
    <property type="match status" value="1"/>
</dbReference>
<dbReference type="PROSITE" id="PS50225">
    <property type="entry name" value="SOCS"/>
    <property type="match status" value="1"/>
</dbReference>
<dbReference type="InterPro" id="IPR019775">
    <property type="entry name" value="WD40_repeat_CS"/>
</dbReference>
<dbReference type="InterPro" id="IPR036036">
    <property type="entry name" value="SOCS_box-like_dom_sf"/>
</dbReference>
<dbReference type="PANTHER" id="PTHR15622">
    <property type="entry name" value="WD40 REPEAT PROTEIN"/>
    <property type="match status" value="1"/>
</dbReference>
<proteinExistence type="inferred from homology"/>
<dbReference type="SMART" id="SM00369">
    <property type="entry name" value="LRR_TYP"/>
    <property type="match status" value="4"/>
</dbReference>
<feature type="repeat" description="WD" evidence="17">
    <location>
        <begin position="483"/>
        <end position="517"/>
    </location>
</feature>
<evidence type="ECO:0000256" key="9">
    <source>
        <dbReference type="ARBA" id="ARBA00022729"/>
    </source>
</evidence>
<dbReference type="PROSITE" id="PS51450">
    <property type="entry name" value="LRR"/>
    <property type="match status" value="2"/>
</dbReference>
<keyword evidence="10" id="KW-0677">Repeat</keyword>
<evidence type="ECO:0000259" key="20">
    <source>
        <dbReference type="PROSITE" id="PS50225"/>
    </source>
</evidence>
<dbReference type="AlphaFoldDB" id="A0A8J7NWU3"/>
<evidence type="ECO:0000256" key="15">
    <source>
        <dbReference type="ARBA" id="ARBA00033046"/>
    </source>
</evidence>
<feature type="non-terminal residue" evidence="21">
    <location>
        <position position="1"/>
    </location>
</feature>
<dbReference type="Pfam" id="PF12799">
    <property type="entry name" value="LRR_4"/>
    <property type="match status" value="1"/>
</dbReference>
<dbReference type="PROSITE" id="PS50082">
    <property type="entry name" value="WD_REPEATS_2"/>
    <property type="match status" value="5"/>
</dbReference>
<feature type="repeat" description="WD" evidence="17">
    <location>
        <begin position="305"/>
        <end position="334"/>
    </location>
</feature>
<keyword evidence="22" id="KW-1185">Reference proteome</keyword>
<keyword evidence="14" id="KW-0137">Centromere</keyword>
<evidence type="ECO:0000256" key="4">
    <source>
        <dbReference type="ARBA" id="ARBA00007545"/>
    </source>
</evidence>
<keyword evidence="13" id="KW-0779">Telomere</keyword>
<keyword evidence="7" id="KW-0433">Leucine-rich repeat</keyword>
<keyword evidence="8" id="KW-0235">DNA replication</keyword>
<dbReference type="Gene3D" id="2.130.10.10">
    <property type="entry name" value="YVTN repeat-like/Quinoprotein amine dehydrogenase"/>
    <property type="match status" value="2"/>
</dbReference>
<evidence type="ECO:0000256" key="14">
    <source>
        <dbReference type="ARBA" id="ARBA00023328"/>
    </source>
</evidence>
<accession>A0A8J7NWU3</accession>
<dbReference type="SMART" id="SM00013">
    <property type="entry name" value="LRRNT"/>
    <property type="match status" value="1"/>
</dbReference>
<dbReference type="GO" id="GO:0006260">
    <property type="term" value="P:DNA replication"/>
    <property type="evidence" value="ECO:0007669"/>
    <property type="project" value="UniProtKB-KW"/>
</dbReference>
<dbReference type="GO" id="GO:0035556">
    <property type="term" value="P:intracellular signal transduction"/>
    <property type="evidence" value="ECO:0007669"/>
    <property type="project" value="InterPro"/>
</dbReference>
<keyword evidence="13" id="KW-0158">Chromosome</keyword>
<evidence type="ECO:0000256" key="3">
    <source>
        <dbReference type="ARBA" id="ARBA00004906"/>
    </source>
</evidence>
<dbReference type="SUPFAM" id="SSF52058">
    <property type="entry name" value="L domain-like"/>
    <property type="match status" value="1"/>
</dbReference>
<evidence type="ECO:0000256" key="10">
    <source>
        <dbReference type="ARBA" id="ARBA00022737"/>
    </source>
</evidence>
<reference evidence="21" key="1">
    <citation type="journal article" date="2021" name="Cell">
        <title>Tracing the genetic footprints of vertebrate landing in non-teleost ray-finned fishes.</title>
        <authorList>
            <person name="Bi X."/>
            <person name="Wang K."/>
            <person name="Yang L."/>
            <person name="Pan H."/>
            <person name="Jiang H."/>
            <person name="Wei Q."/>
            <person name="Fang M."/>
            <person name="Yu H."/>
            <person name="Zhu C."/>
            <person name="Cai Y."/>
            <person name="He Y."/>
            <person name="Gan X."/>
            <person name="Zeng H."/>
            <person name="Yu D."/>
            <person name="Zhu Y."/>
            <person name="Jiang H."/>
            <person name="Qiu Q."/>
            <person name="Yang H."/>
            <person name="Zhang Y.E."/>
            <person name="Wang W."/>
            <person name="Zhu M."/>
            <person name="He S."/>
            <person name="Zhang G."/>
        </authorList>
    </citation>
    <scope>NUCLEOTIDE SEQUENCE</scope>
    <source>
        <strain evidence="21">Allg_001</strain>
    </source>
</reference>
<dbReference type="GO" id="GO:0000781">
    <property type="term" value="C:chromosome, telomeric region"/>
    <property type="evidence" value="ECO:0007669"/>
    <property type="project" value="UniProtKB-SubCell"/>
</dbReference>
<dbReference type="SMART" id="SM00320">
    <property type="entry name" value="WD40"/>
    <property type="match status" value="6"/>
</dbReference>
<comment type="pathway">
    <text evidence="3">Protein modification; protein ubiquitination.</text>
</comment>
<organism evidence="21 22">
    <name type="scientific">Atractosteus spatula</name>
    <name type="common">Alligator gar</name>
    <name type="synonym">Lepisosteus spatula</name>
    <dbReference type="NCBI Taxonomy" id="7917"/>
    <lineage>
        <taxon>Eukaryota</taxon>
        <taxon>Metazoa</taxon>
        <taxon>Chordata</taxon>
        <taxon>Craniata</taxon>
        <taxon>Vertebrata</taxon>
        <taxon>Euteleostomi</taxon>
        <taxon>Actinopterygii</taxon>
        <taxon>Neopterygii</taxon>
        <taxon>Holostei</taxon>
        <taxon>Semionotiformes</taxon>
        <taxon>Lepisosteidae</taxon>
        <taxon>Atractosteus</taxon>
    </lineage>
</organism>
<evidence type="ECO:0000256" key="5">
    <source>
        <dbReference type="ARBA" id="ARBA00015536"/>
    </source>
</evidence>
<feature type="signal peptide" evidence="19">
    <location>
        <begin position="1"/>
        <end position="22"/>
    </location>
</feature>
<feature type="repeat" description="WD" evidence="17">
    <location>
        <begin position="421"/>
        <end position="453"/>
    </location>
</feature>
<evidence type="ECO:0000256" key="16">
    <source>
        <dbReference type="ARBA" id="ARBA00040055"/>
    </source>
</evidence>
<name>A0A8J7NWU3_ATRSP</name>
<evidence type="ECO:0000256" key="19">
    <source>
        <dbReference type="SAM" id="SignalP"/>
    </source>
</evidence>
<dbReference type="SMART" id="SM00253">
    <property type="entry name" value="SOCS"/>
    <property type="match status" value="1"/>
</dbReference>
<dbReference type="GO" id="GO:0000776">
    <property type="term" value="C:kinetochore"/>
    <property type="evidence" value="ECO:0007669"/>
    <property type="project" value="UniProtKB-KW"/>
</dbReference>
<dbReference type="Pfam" id="PF07525">
    <property type="entry name" value="SOCS_box"/>
    <property type="match status" value="1"/>
</dbReference>
<dbReference type="EMBL" id="JAAWVO010048770">
    <property type="protein sequence ID" value="MBN3319930.1"/>
    <property type="molecule type" value="Genomic_DNA"/>
</dbReference>
<evidence type="ECO:0000256" key="2">
    <source>
        <dbReference type="ARBA" id="ARBA00004629"/>
    </source>
</evidence>
<dbReference type="InterPro" id="IPR001680">
    <property type="entry name" value="WD40_rpt"/>
</dbReference>
<evidence type="ECO:0000256" key="17">
    <source>
        <dbReference type="PROSITE-ProRule" id="PRU00221"/>
    </source>
</evidence>
<dbReference type="InterPro" id="IPR036322">
    <property type="entry name" value="WD40_repeat_dom_sf"/>
</dbReference>
<sequence length="591" mass="66257">MMYPVTSLAYVLVLLLGMRVLAICPPTCLCARGHRVVDCSGRNLSLLPDRLQHNIRELNLSCNSLRNLDGLLSHFAHLRLLDVSHNQLTSFPARLPRALWEIRASGNRLRLLEKNDTAYQWNLKVLDLSGNELERVVFINNTLPNLHLLNLSHNKFWTVPTNMPPNLETVDLSHNFLVQILPGSLDRLSRLAHFYLHDNRFSSVSERAFSQLGGLRLITLYDNPWACEEEENITGLLVSVGSTDLSSTAGSRRLSRQNSDGQLPKNVPREHTIDCGDIVWGLAFGSSVPEKQSRCVNIEWHRFRFGQDQLLLATGLNNGRIKIWDVYTGKLLLNLMDHTELVRDLTFAPDGSLMLVSASKDKTLRVWDLKDDGNMVKVLRGHQNWVYCCAFSPDSSVLCSVGAGKAVFLWNMDKYTLIRKLEGHHNDVVSCEFSPDGALLATASYDTRVIVWDPHIGSVLWEFGHLFPPPSPIFAGGANDRWVRSVAFCHDGLHIASVTDDRLIRFWSIEEKSPQAIAPLTNGLCSAFSTGGSILAAGTRNGSVHFWACPQTIASLQHLCRMALRRVMPTDKVRMLPIPPPMVDYLSYKAN</sequence>
<dbReference type="CDD" id="cd00200">
    <property type="entry name" value="WD40"/>
    <property type="match status" value="1"/>
</dbReference>
<keyword evidence="6 17" id="KW-0853">WD repeat</keyword>
<evidence type="ECO:0000313" key="22">
    <source>
        <dbReference type="Proteomes" id="UP000736164"/>
    </source>
</evidence>
<evidence type="ECO:0000313" key="21">
    <source>
        <dbReference type="EMBL" id="MBN3319930.1"/>
    </source>
</evidence>
<feature type="repeat" description="WD" evidence="17">
    <location>
        <begin position="379"/>
        <end position="420"/>
    </location>
</feature>
<dbReference type="Gene3D" id="1.10.750.20">
    <property type="entry name" value="SOCS box"/>
    <property type="match status" value="1"/>
</dbReference>
<comment type="subcellular location">
    <subcellularLocation>
        <location evidence="2">Chromosome</location>
        <location evidence="2">Centromere</location>
        <location evidence="2">Kinetochore</location>
    </subcellularLocation>
    <subcellularLocation>
        <location evidence="1">Chromosome</location>
        <location evidence="1">Telomere</location>
    </subcellularLocation>
</comment>
<dbReference type="InterPro" id="IPR001496">
    <property type="entry name" value="SOCS_box"/>
</dbReference>
<evidence type="ECO:0000256" key="7">
    <source>
        <dbReference type="ARBA" id="ARBA00022614"/>
    </source>
</evidence>
<dbReference type="PROSITE" id="PS50294">
    <property type="entry name" value="WD_REPEATS_REGION"/>
    <property type="match status" value="3"/>
</dbReference>
<keyword evidence="12" id="KW-0995">Kinetochore</keyword>
<dbReference type="UniPathway" id="UPA00143"/>
<feature type="compositionally biased region" description="Polar residues" evidence="18">
    <location>
        <begin position="248"/>
        <end position="261"/>
    </location>
</feature>
<dbReference type="GO" id="GO:0000209">
    <property type="term" value="P:protein polyubiquitination"/>
    <property type="evidence" value="ECO:0007669"/>
    <property type="project" value="TreeGrafter"/>
</dbReference>
<keyword evidence="9 19" id="KW-0732">Signal</keyword>
<gene>
    <name evidence="21" type="primary">Wsb1</name>
    <name evidence="21" type="ORF">GTO95_0003975</name>
</gene>
<evidence type="ECO:0000256" key="1">
    <source>
        <dbReference type="ARBA" id="ARBA00004574"/>
    </source>
</evidence>
<comment type="caution">
    <text evidence="21">The sequence shown here is derived from an EMBL/GenBank/DDBJ whole genome shotgun (WGS) entry which is preliminary data.</text>
</comment>
<dbReference type="PANTHER" id="PTHR15622:SF12">
    <property type="entry name" value="WD REPEAT AND SOCS BOX-CONTAINING PROTEIN 1"/>
    <property type="match status" value="1"/>
</dbReference>
<dbReference type="Pfam" id="PF00400">
    <property type="entry name" value="WD40"/>
    <property type="match status" value="4"/>
</dbReference>
<feature type="domain" description="SOCS box" evidence="20">
    <location>
        <begin position="555"/>
        <end position="591"/>
    </location>
</feature>
<feature type="repeat" description="WD" evidence="17">
    <location>
        <begin position="335"/>
        <end position="377"/>
    </location>
</feature>
<evidence type="ECO:0000256" key="11">
    <source>
        <dbReference type="ARBA" id="ARBA00022786"/>
    </source>
</evidence>
<dbReference type="Pfam" id="PF01462">
    <property type="entry name" value="LRRNT"/>
    <property type="match status" value="1"/>
</dbReference>
<evidence type="ECO:0000256" key="18">
    <source>
        <dbReference type="SAM" id="MobiDB-lite"/>
    </source>
</evidence>
<dbReference type="SUPFAM" id="SSF50978">
    <property type="entry name" value="WD40 repeat-like"/>
    <property type="match status" value="1"/>
</dbReference>
<comment type="similarity">
    <text evidence="4">Belongs to the LRWD1 family.</text>
</comment>